<gene>
    <name evidence="6" type="ORF">SAMN02745216_00535</name>
</gene>
<dbReference type="EMBL" id="FQZU01000002">
    <property type="protein sequence ID" value="SHI79679.1"/>
    <property type="molecule type" value="Genomic_DNA"/>
</dbReference>
<evidence type="ECO:0000256" key="3">
    <source>
        <dbReference type="ARBA" id="ARBA00022801"/>
    </source>
</evidence>
<name>A0A1M6E2R6_9BACT</name>
<evidence type="ECO:0000256" key="2">
    <source>
        <dbReference type="ARBA" id="ARBA00022723"/>
    </source>
</evidence>
<dbReference type="SUPFAM" id="SSF56281">
    <property type="entry name" value="Metallo-hydrolase/oxidoreductase"/>
    <property type="match status" value="1"/>
</dbReference>
<dbReference type="SMART" id="SM00849">
    <property type="entry name" value="Lactamase_B"/>
    <property type="match status" value="1"/>
</dbReference>
<evidence type="ECO:0000259" key="5">
    <source>
        <dbReference type="SMART" id="SM00849"/>
    </source>
</evidence>
<keyword evidence="3" id="KW-0378">Hydrolase</keyword>
<keyword evidence="7" id="KW-1185">Reference proteome</keyword>
<evidence type="ECO:0000313" key="6">
    <source>
        <dbReference type="EMBL" id="SHI79679.1"/>
    </source>
</evidence>
<dbReference type="GO" id="GO:0016787">
    <property type="term" value="F:hydrolase activity"/>
    <property type="evidence" value="ECO:0007669"/>
    <property type="project" value="UniProtKB-KW"/>
</dbReference>
<dbReference type="GO" id="GO:0046872">
    <property type="term" value="F:metal ion binding"/>
    <property type="evidence" value="ECO:0007669"/>
    <property type="project" value="UniProtKB-KW"/>
</dbReference>
<organism evidence="6 7">
    <name type="scientific">Desulfatibacillum alkenivorans DSM 16219</name>
    <dbReference type="NCBI Taxonomy" id="1121393"/>
    <lineage>
        <taxon>Bacteria</taxon>
        <taxon>Pseudomonadati</taxon>
        <taxon>Thermodesulfobacteriota</taxon>
        <taxon>Desulfobacteria</taxon>
        <taxon>Desulfobacterales</taxon>
        <taxon>Desulfatibacillaceae</taxon>
        <taxon>Desulfatibacillum</taxon>
    </lineage>
</organism>
<proteinExistence type="predicted"/>
<dbReference type="InterPro" id="IPR051453">
    <property type="entry name" value="MBL_Glyoxalase_II"/>
</dbReference>
<dbReference type="PANTHER" id="PTHR46233">
    <property type="entry name" value="HYDROXYACYLGLUTATHIONE HYDROLASE GLOC"/>
    <property type="match status" value="1"/>
</dbReference>
<keyword evidence="4" id="KW-0862">Zinc</keyword>
<comment type="cofactor">
    <cofactor evidence="1">
        <name>Zn(2+)</name>
        <dbReference type="ChEBI" id="CHEBI:29105"/>
    </cofactor>
</comment>
<dbReference type="InterPro" id="IPR001279">
    <property type="entry name" value="Metallo-B-lactamas"/>
</dbReference>
<dbReference type="OrthoDB" id="9784009at2"/>
<accession>A0A1M6E2R6</accession>
<dbReference type="Gene3D" id="3.60.15.10">
    <property type="entry name" value="Ribonuclease Z/Hydroxyacylglutathione hydrolase-like"/>
    <property type="match status" value="1"/>
</dbReference>
<dbReference type="AlphaFoldDB" id="A0A1M6E2R6"/>
<dbReference type="PANTHER" id="PTHR46233:SF3">
    <property type="entry name" value="HYDROXYACYLGLUTATHIONE HYDROLASE GLOC"/>
    <property type="match status" value="1"/>
</dbReference>
<evidence type="ECO:0000256" key="4">
    <source>
        <dbReference type="ARBA" id="ARBA00022833"/>
    </source>
</evidence>
<dbReference type="STRING" id="1121393.SAMN02745216_00535"/>
<protein>
    <submittedName>
        <fullName evidence="6">Metallo-beta-lactamase superfamily protein</fullName>
    </submittedName>
</protein>
<evidence type="ECO:0000256" key="1">
    <source>
        <dbReference type="ARBA" id="ARBA00001947"/>
    </source>
</evidence>
<evidence type="ECO:0000313" key="7">
    <source>
        <dbReference type="Proteomes" id="UP000183994"/>
    </source>
</evidence>
<dbReference type="Pfam" id="PF00753">
    <property type="entry name" value="Lactamase_B"/>
    <property type="match status" value="1"/>
</dbReference>
<dbReference type="CDD" id="cd06262">
    <property type="entry name" value="metallo-hydrolase-like_MBL-fold"/>
    <property type="match status" value="1"/>
</dbReference>
<keyword evidence="2" id="KW-0479">Metal-binding</keyword>
<dbReference type="Proteomes" id="UP000183994">
    <property type="component" value="Unassembled WGS sequence"/>
</dbReference>
<dbReference type="RefSeq" id="WP_073472609.1">
    <property type="nucleotide sequence ID" value="NZ_FQZU01000002.1"/>
</dbReference>
<feature type="domain" description="Metallo-beta-lactamase" evidence="5">
    <location>
        <begin position="29"/>
        <end position="216"/>
    </location>
</feature>
<dbReference type="InterPro" id="IPR036866">
    <property type="entry name" value="RibonucZ/Hydroxyglut_hydro"/>
</dbReference>
<sequence length="304" mass="35131">MSNRKQECVEQAFGPVRFLPGPNRGKYPHCHSLFVEEAGVLIDPASDRERLKELRDQGKVQAVWLTHWHEDHIAHLDLFDDLPLWICEEDALPLSSKDIFCDWYALDQPGMETVRAYWMDILESQFHFKPRKPHRLLVDGETINLGNVTVDVIHAPGHTPGHTCFYFREPGVLLLGDYDLTPFGPWYGDVLSSIEQTEASVKKLRQVPARVWTACHETGLFTEQPGQVWDDYLQVIRTREDKLLNFMTEPRTMEDVIGQHIVYLKAREPKEFFEMGERAIMGKHLESLIAQGRAVKNGDYYELT</sequence>
<reference evidence="7" key="1">
    <citation type="submission" date="2016-11" db="EMBL/GenBank/DDBJ databases">
        <authorList>
            <person name="Varghese N."/>
            <person name="Submissions S."/>
        </authorList>
    </citation>
    <scope>NUCLEOTIDE SEQUENCE [LARGE SCALE GENOMIC DNA]</scope>
    <source>
        <strain evidence="7">DSM 16219</strain>
    </source>
</reference>